<keyword evidence="3" id="KW-1185">Reference proteome</keyword>
<gene>
    <name evidence="2" type="ORF">I5677_11810</name>
</gene>
<keyword evidence="1" id="KW-1133">Transmembrane helix</keyword>
<keyword evidence="1" id="KW-0472">Membrane</keyword>
<keyword evidence="1" id="KW-0812">Transmembrane</keyword>
<comment type="caution">
    <text evidence="2">The sequence shown here is derived from an EMBL/GenBank/DDBJ whole genome shotgun (WGS) entry which is preliminary data.</text>
</comment>
<sequence length="369" mass="42286">MKKVLKLKRIYLLILLPVSLILTVVARNSSFFAEQVFARYIYKWISQIISLITGILPFSLAEILVLLLPFAVFLLFIRFLYRFIKKKNERKTILLKGILNILCSVSVLLFLFTIFAGINYHRYSFSHYAKLEVRESSVDELYALTESLAIQANELRAKVPVTDEEGVFQLSESNYQLAKKAEQAMRQLSKEYSVLGGRYGKAKPIMLSSVMSYTEITGIFIPFTMEANVNVDIPDYTIPATMLHEMAHLRGFMREDEANYIAYLAGMESDSVEIKYSSTMLALTIARNALYKQSPDLYFKVMNQCSKEVLKDIRANVEYWVEYEDTVVSTVANKVNDTYLKANAQADGVKSYGRMLDLLLAKYRKDHAE</sequence>
<evidence type="ECO:0000313" key="3">
    <source>
        <dbReference type="Proteomes" id="UP000623269"/>
    </source>
</evidence>
<protein>
    <submittedName>
        <fullName evidence="2">DUF3810 domain-containing protein</fullName>
    </submittedName>
</protein>
<dbReference type="EMBL" id="JAEAGR010000012">
    <property type="protein sequence ID" value="MBH1941580.1"/>
    <property type="molecule type" value="Genomic_DNA"/>
</dbReference>
<proteinExistence type="predicted"/>
<dbReference type="Pfam" id="PF12725">
    <property type="entry name" value="DUF3810"/>
    <property type="match status" value="1"/>
</dbReference>
<dbReference type="AlphaFoldDB" id="A0A8J7H3M0"/>
<name>A0A8J7H3M0_9FIRM</name>
<feature type="transmembrane region" description="Helical" evidence="1">
    <location>
        <begin position="93"/>
        <end position="118"/>
    </location>
</feature>
<dbReference type="Proteomes" id="UP000623269">
    <property type="component" value="Unassembled WGS sequence"/>
</dbReference>
<evidence type="ECO:0000313" key="2">
    <source>
        <dbReference type="EMBL" id="MBH1941580.1"/>
    </source>
</evidence>
<reference evidence="2" key="1">
    <citation type="submission" date="2020-12" db="EMBL/GenBank/DDBJ databases">
        <title>M. sibirica DSM 26468T genome.</title>
        <authorList>
            <person name="Thieme N."/>
            <person name="Rettenmaier R."/>
            <person name="Zverlov V."/>
            <person name="Liebl W."/>
        </authorList>
    </citation>
    <scope>NUCLEOTIDE SEQUENCE</scope>
    <source>
        <strain evidence="2">DSM 26468</strain>
    </source>
</reference>
<dbReference type="InterPro" id="IPR024294">
    <property type="entry name" value="DUF3810"/>
</dbReference>
<feature type="transmembrane region" description="Helical" evidence="1">
    <location>
        <begin position="48"/>
        <end position="81"/>
    </location>
</feature>
<evidence type="ECO:0000256" key="1">
    <source>
        <dbReference type="SAM" id="Phobius"/>
    </source>
</evidence>
<accession>A0A8J7H3M0</accession>
<organism evidence="2 3">
    <name type="scientific">Mobilitalea sibirica</name>
    <dbReference type="NCBI Taxonomy" id="1462919"/>
    <lineage>
        <taxon>Bacteria</taxon>
        <taxon>Bacillati</taxon>
        <taxon>Bacillota</taxon>
        <taxon>Clostridia</taxon>
        <taxon>Lachnospirales</taxon>
        <taxon>Lachnospiraceae</taxon>
        <taxon>Mobilitalea</taxon>
    </lineage>
</organism>
<dbReference type="RefSeq" id="WP_197661823.1">
    <property type="nucleotide sequence ID" value="NZ_JAEAGR010000012.1"/>
</dbReference>